<dbReference type="InterPro" id="IPR022385">
    <property type="entry name" value="Rhs_assc_core"/>
</dbReference>
<name>A0AA37H1T6_9PEZI</name>
<protein>
    <submittedName>
        <fullName evidence="1">tRNA(Glu)-specific nuclease WapA</fullName>
    </submittedName>
</protein>
<dbReference type="InterPro" id="IPR050708">
    <property type="entry name" value="T6SS_VgrG/RHS"/>
</dbReference>
<keyword evidence="2" id="KW-1185">Reference proteome</keyword>
<dbReference type="EMBL" id="BPPX01000053">
    <property type="protein sequence ID" value="GJC90396.1"/>
    <property type="molecule type" value="Genomic_DNA"/>
</dbReference>
<comment type="caution">
    <text evidence="1">The sequence shown here is derived from an EMBL/GenBank/DDBJ whole genome shotgun (WGS) entry which is preliminary data.</text>
</comment>
<proteinExistence type="predicted"/>
<sequence length="890" mass="101557">MYHGTADETHYDAEQRPILQVKDRLAAKSKTRLLYNVAGHLAETLDSKGRLVEALTTDLLGRVLFRVGMDTGAAFSFFDCMNRPVLAVDTRNWRRLTTYDCIGRETELLLSQDGGTEILAQSIRYGDKLEDAERLNLRGEVVTICDQSGVRENKRFDFKGNCLAHSIQFAADYKGIIDWNKDPGLESAVHARCETFDALDRLVLSENGDGGLTRRYYGISGQLQKVAWKRSDGPEGTDWVDYMSNVIYEADGRTKQILYGNGVLATLEYDVLSRALSRKKLVRRADQRVLEDTSYSYDIMLRVIRSNDAAQSTLYFNNTVVDATSSYTYDYIGRLVAAEGRENADADGTGKGSFGIPNAKARICRYREEYTYDEADNIRQVTHHAGPKGQHWTREYEYEEKSLARENEGSNRLSYTTQRGETEHWSYGDEDKVGSAGQGQVTAIGGMHSMAWDPFNHLKSCSRQVKKKGVPETTWYVYNRDGKRVRKLTERAASESEVPRKLKDTLYLAGLHIYTCKDDRSNYHKARRYHLVHGVDQKVVGIAEEDMTKPEENHLLFRYQASDKLELDDSGLIVHYEEYHPFGSSAFALRRSQREAARKYRFASYERDKETGLYYCNARYYAPWLARWISTDPVGTMDGLNLFCYCGNDPVNYTDPAGTMKKKPENSLKTSPYNQNLLRNLAFTDGQQPQIIPQMQNVVQGQVIIPPDQIPYTPPIITLNMKDRSRETPRTGQQLGEGTKILGKLQYNNTRIREQLNDAMNGFDEPKNGQLKAHFRDTPNIKLFSDNQKEDHMRDRNKEIRSGVNELQGLRDEINRVITNNESTKFPNSTNDDFLRPLSGFCLEDLQKASDIAGESLGMLTDGNTLDLLDDTRMQISSNKYEQLYKLDKW</sequence>
<dbReference type="AlphaFoldDB" id="A0AA37H1T6"/>
<accession>A0AA37H1T6</accession>
<organism evidence="1 2">
    <name type="scientific">Colletotrichum liriopes</name>
    <dbReference type="NCBI Taxonomy" id="708192"/>
    <lineage>
        <taxon>Eukaryota</taxon>
        <taxon>Fungi</taxon>
        <taxon>Dikarya</taxon>
        <taxon>Ascomycota</taxon>
        <taxon>Pezizomycotina</taxon>
        <taxon>Sordariomycetes</taxon>
        <taxon>Hypocreomycetidae</taxon>
        <taxon>Glomerellales</taxon>
        <taxon>Glomerellaceae</taxon>
        <taxon>Colletotrichum</taxon>
        <taxon>Colletotrichum spaethianum species complex</taxon>
    </lineage>
</organism>
<dbReference type="PANTHER" id="PTHR32305">
    <property type="match status" value="1"/>
</dbReference>
<reference evidence="1 2" key="1">
    <citation type="submission" date="2021-07" db="EMBL/GenBank/DDBJ databases">
        <title>Genome data of Colletotrichum spaethianum.</title>
        <authorList>
            <person name="Utami Y.D."/>
            <person name="Hiruma K."/>
        </authorList>
    </citation>
    <scope>NUCLEOTIDE SEQUENCE [LARGE SCALE GENOMIC DNA]</scope>
    <source>
        <strain evidence="1 2">MAFF 242679</strain>
    </source>
</reference>
<evidence type="ECO:0000313" key="2">
    <source>
        <dbReference type="Proteomes" id="UP001055172"/>
    </source>
</evidence>
<evidence type="ECO:0000313" key="1">
    <source>
        <dbReference type="EMBL" id="GJC90396.1"/>
    </source>
</evidence>
<gene>
    <name evidence="1" type="ORF">ColLi_13234</name>
</gene>
<dbReference type="Gene3D" id="2.180.10.10">
    <property type="entry name" value="RHS repeat-associated core"/>
    <property type="match status" value="1"/>
</dbReference>
<dbReference type="Proteomes" id="UP001055172">
    <property type="component" value="Unassembled WGS sequence"/>
</dbReference>
<dbReference type="NCBIfam" id="TIGR03696">
    <property type="entry name" value="Rhs_assc_core"/>
    <property type="match status" value="1"/>
</dbReference>
<dbReference type="PANTHER" id="PTHR32305:SF15">
    <property type="entry name" value="PROTEIN RHSA-RELATED"/>
    <property type="match status" value="1"/>
</dbReference>